<evidence type="ECO:0000256" key="4">
    <source>
        <dbReference type="ARBA" id="ARBA00023004"/>
    </source>
</evidence>
<dbReference type="PROSITE" id="PS00198">
    <property type="entry name" value="4FE4S_FER_1"/>
    <property type="match status" value="2"/>
</dbReference>
<keyword evidence="5" id="KW-0411">Iron-sulfur</keyword>
<keyword evidence="8" id="KW-1185">Reference proteome</keyword>
<name>A0ABV5KIA5_9BACL</name>
<sequence>MRTGRCSSTRENCRHICSLRSRSPGRKRKSMSNLSSKLIPQQVEASVIIDRDKCIGCDICVQVCPMGILALDQDGKAYMKYDECWYCTPCQTDCPVDAVTVHIPYLVR</sequence>
<dbReference type="SUPFAM" id="SSF54862">
    <property type="entry name" value="4Fe-4S ferredoxins"/>
    <property type="match status" value="1"/>
</dbReference>
<evidence type="ECO:0000313" key="7">
    <source>
        <dbReference type="EMBL" id="MFB9324615.1"/>
    </source>
</evidence>
<evidence type="ECO:0000256" key="2">
    <source>
        <dbReference type="ARBA" id="ARBA00022485"/>
    </source>
</evidence>
<dbReference type="RefSeq" id="WP_377488832.1">
    <property type="nucleotide sequence ID" value="NZ_JBHMDO010000003.1"/>
</dbReference>
<gene>
    <name evidence="7" type="ORF">ACFFSY_01515</name>
</gene>
<evidence type="ECO:0000313" key="8">
    <source>
        <dbReference type="Proteomes" id="UP001589747"/>
    </source>
</evidence>
<dbReference type="Proteomes" id="UP001589747">
    <property type="component" value="Unassembled WGS sequence"/>
</dbReference>
<comment type="caution">
    <text evidence="7">The sequence shown here is derived from an EMBL/GenBank/DDBJ whole genome shotgun (WGS) entry which is preliminary data.</text>
</comment>
<accession>A0ABV5KIA5</accession>
<proteinExistence type="predicted"/>
<dbReference type="PANTHER" id="PTHR24960">
    <property type="entry name" value="PHOTOSYSTEM I IRON-SULFUR CENTER-RELATED"/>
    <property type="match status" value="1"/>
</dbReference>
<comment type="function">
    <text evidence="1">Ferredoxins are iron-sulfur proteins that transfer electrons in a wide variety of metabolic reactions.</text>
</comment>
<feature type="domain" description="4Fe-4S ferredoxin-type" evidence="6">
    <location>
        <begin position="75"/>
        <end position="104"/>
    </location>
</feature>
<evidence type="ECO:0000256" key="5">
    <source>
        <dbReference type="ARBA" id="ARBA00023014"/>
    </source>
</evidence>
<reference evidence="7 8" key="1">
    <citation type="submission" date="2024-09" db="EMBL/GenBank/DDBJ databases">
        <authorList>
            <person name="Sun Q."/>
            <person name="Mori K."/>
        </authorList>
    </citation>
    <scope>NUCLEOTIDE SEQUENCE [LARGE SCALE GENOMIC DNA]</scope>
    <source>
        <strain evidence="7 8">TISTR 2452</strain>
    </source>
</reference>
<evidence type="ECO:0000256" key="1">
    <source>
        <dbReference type="ARBA" id="ARBA00003532"/>
    </source>
</evidence>
<evidence type="ECO:0000256" key="3">
    <source>
        <dbReference type="ARBA" id="ARBA00022723"/>
    </source>
</evidence>
<dbReference type="InterPro" id="IPR017900">
    <property type="entry name" value="4Fe4S_Fe_S_CS"/>
</dbReference>
<dbReference type="InterPro" id="IPR050157">
    <property type="entry name" value="PSI_iron-sulfur_center"/>
</dbReference>
<feature type="domain" description="4Fe-4S ferredoxin-type" evidence="6">
    <location>
        <begin position="45"/>
        <end position="74"/>
    </location>
</feature>
<keyword evidence="4" id="KW-0408">Iron</keyword>
<protein>
    <submittedName>
        <fullName evidence="7">Ferredoxin family protein</fullName>
    </submittedName>
</protein>
<dbReference type="Gene3D" id="3.30.70.20">
    <property type="match status" value="1"/>
</dbReference>
<organism evidence="7 8">
    <name type="scientific">Paenibacillus aurantiacus</name>
    <dbReference type="NCBI Taxonomy" id="1936118"/>
    <lineage>
        <taxon>Bacteria</taxon>
        <taxon>Bacillati</taxon>
        <taxon>Bacillota</taxon>
        <taxon>Bacilli</taxon>
        <taxon>Bacillales</taxon>
        <taxon>Paenibacillaceae</taxon>
        <taxon>Paenibacillus</taxon>
    </lineage>
</organism>
<keyword evidence="2" id="KW-0004">4Fe-4S</keyword>
<keyword evidence="3" id="KW-0479">Metal-binding</keyword>
<dbReference type="Pfam" id="PF12838">
    <property type="entry name" value="Fer4_7"/>
    <property type="match status" value="1"/>
</dbReference>
<dbReference type="InterPro" id="IPR017896">
    <property type="entry name" value="4Fe4S_Fe-S-bd"/>
</dbReference>
<dbReference type="EMBL" id="JBHMDO010000003">
    <property type="protein sequence ID" value="MFB9324615.1"/>
    <property type="molecule type" value="Genomic_DNA"/>
</dbReference>
<evidence type="ECO:0000259" key="6">
    <source>
        <dbReference type="PROSITE" id="PS51379"/>
    </source>
</evidence>
<dbReference type="PANTHER" id="PTHR24960:SF71">
    <property type="entry name" value="BSR3197 PROTEIN"/>
    <property type="match status" value="1"/>
</dbReference>
<dbReference type="PROSITE" id="PS51379">
    <property type="entry name" value="4FE4S_FER_2"/>
    <property type="match status" value="2"/>
</dbReference>